<evidence type="ECO:0000313" key="2">
    <source>
        <dbReference type="EMBL" id="ALJ05942.1"/>
    </source>
</evidence>
<name>A0A0N7HYQ9_9FLAO</name>
<dbReference type="STRING" id="1736674.APS56_12725"/>
<dbReference type="EMBL" id="CP012898">
    <property type="protein sequence ID" value="ALJ05942.1"/>
    <property type="molecule type" value="Genomic_DNA"/>
</dbReference>
<sequence>MKLKKYSTVKIDANQLKINGKGDHPLWEKAISLTDFSSPWDDEIIKRIEFKALWDGVNLYCCFKVEDSKTYIDTTDNTKSSINNSDRVELFFRRSKALNPYYCLEIDPTPRLMDFKAKPNKEFDFNWNWPINDIVIKSHTGSTFFTVEIEISLLSLKNFELINNGQIEIGIFRAKYHQQTNGSYEPTWITWVDPKTETPNFHTAKAFGLMNLECFELH</sequence>
<evidence type="ECO:0000259" key="1">
    <source>
        <dbReference type="Pfam" id="PF06452"/>
    </source>
</evidence>
<proteinExistence type="predicted"/>
<dbReference type="SUPFAM" id="SSF49344">
    <property type="entry name" value="CBD9-like"/>
    <property type="match status" value="1"/>
</dbReference>
<dbReference type="AlphaFoldDB" id="A0A0N7HYQ9"/>
<dbReference type="GO" id="GO:0016052">
    <property type="term" value="P:carbohydrate catabolic process"/>
    <property type="evidence" value="ECO:0007669"/>
    <property type="project" value="InterPro"/>
</dbReference>
<dbReference type="KEGG" id="ahz:APS56_12725"/>
<evidence type="ECO:0000313" key="3">
    <source>
        <dbReference type="Proteomes" id="UP000057981"/>
    </source>
</evidence>
<dbReference type="OrthoDB" id="9801646at2"/>
<dbReference type="Gene3D" id="2.60.40.1190">
    <property type="match status" value="1"/>
</dbReference>
<organism evidence="2 3">
    <name type="scientific">Pseudalgibacter alginicilyticus</name>
    <dbReference type="NCBI Taxonomy" id="1736674"/>
    <lineage>
        <taxon>Bacteria</taxon>
        <taxon>Pseudomonadati</taxon>
        <taxon>Bacteroidota</taxon>
        <taxon>Flavobacteriia</taxon>
        <taxon>Flavobacteriales</taxon>
        <taxon>Flavobacteriaceae</taxon>
        <taxon>Pseudalgibacter</taxon>
    </lineage>
</organism>
<dbReference type="Pfam" id="PF06452">
    <property type="entry name" value="CBM9_1"/>
    <property type="match status" value="1"/>
</dbReference>
<accession>A0A0N7HYQ9</accession>
<keyword evidence="3" id="KW-1185">Reference proteome</keyword>
<dbReference type="InterPro" id="IPR010502">
    <property type="entry name" value="Carb-bd_dom_fam9"/>
</dbReference>
<gene>
    <name evidence="2" type="ORF">APS56_12725</name>
</gene>
<protein>
    <recommendedName>
        <fullName evidence="1">Carbohydrate-binding domain-containing protein</fullName>
    </recommendedName>
</protein>
<reference evidence="2 3" key="1">
    <citation type="submission" date="2015-10" db="EMBL/GenBank/DDBJ databases">
        <authorList>
            <person name="Gilbert D.G."/>
        </authorList>
    </citation>
    <scope>NUCLEOTIDE SEQUENCE [LARGE SCALE GENOMIC DNA]</scope>
    <source>
        <strain evidence="3">HZ-22</strain>
    </source>
</reference>
<dbReference type="Proteomes" id="UP000057981">
    <property type="component" value="Chromosome"/>
</dbReference>
<dbReference type="RefSeq" id="WP_054728870.1">
    <property type="nucleotide sequence ID" value="NZ_CP012898.1"/>
</dbReference>
<dbReference type="GO" id="GO:0004553">
    <property type="term" value="F:hydrolase activity, hydrolyzing O-glycosyl compounds"/>
    <property type="evidence" value="ECO:0007669"/>
    <property type="project" value="InterPro"/>
</dbReference>
<dbReference type="GO" id="GO:0030246">
    <property type="term" value="F:carbohydrate binding"/>
    <property type="evidence" value="ECO:0007669"/>
    <property type="project" value="InterPro"/>
</dbReference>
<feature type="domain" description="Carbohydrate-binding" evidence="1">
    <location>
        <begin position="18"/>
        <end position="213"/>
    </location>
</feature>